<dbReference type="EMBL" id="JAEUWV010000004">
    <property type="protein sequence ID" value="MCO6394301.1"/>
    <property type="molecule type" value="Genomic_DNA"/>
</dbReference>
<dbReference type="PROSITE" id="PS51257">
    <property type="entry name" value="PROKAR_LIPOPROTEIN"/>
    <property type="match status" value="1"/>
</dbReference>
<dbReference type="AlphaFoldDB" id="A0AAW5HX11"/>
<evidence type="ECO:0000313" key="4">
    <source>
        <dbReference type="EMBL" id="MCO6394301.1"/>
    </source>
</evidence>
<dbReference type="Pfam" id="PF18957">
    <property type="entry name" value="RibLong"/>
    <property type="match status" value="1"/>
</dbReference>
<keyword evidence="5" id="KW-1185">Reference proteome</keyword>
<organism evidence="4 5">
    <name type="scientific">Corynebacterium lipophilum</name>
    <dbReference type="NCBI Taxonomy" id="2804918"/>
    <lineage>
        <taxon>Bacteria</taxon>
        <taxon>Bacillati</taxon>
        <taxon>Actinomycetota</taxon>
        <taxon>Actinomycetes</taxon>
        <taxon>Mycobacteriales</taxon>
        <taxon>Corynebacteriaceae</taxon>
        <taxon>Corynebacterium</taxon>
    </lineage>
</organism>
<dbReference type="RefSeq" id="WP_070479007.1">
    <property type="nucleotide sequence ID" value="NZ_JAEUWV010000004.1"/>
</dbReference>
<dbReference type="InterPro" id="IPR044055">
    <property type="entry name" value="RibLong"/>
</dbReference>
<proteinExistence type="predicted"/>
<keyword evidence="1" id="KW-1133">Transmembrane helix</keyword>
<accession>A0AAW5HX11</accession>
<feature type="signal peptide" evidence="2">
    <location>
        <begin position="1"/>
        <end position="23"/>
    </location>
</feature>
<feature type="chain" id="PRO_5043520897" evidence="2">
    <location>
        <begin position="24"/>
        <end position="227"/>
    </location>
</feature>
<keyword evidence="2" id="KW-0732">Signal</keyword>
<sequence length="227" mass="23718">MRGRITAAACAVMLACTSPHAVAVETAHGQAIVQGNYPVTTVTIGSTETLPPPLPRGQAWYSGTSIPSWAHLSEADGSIELTPSVGVDPGDYQWPVVAHYGDESTEIIPVRVTVANPGTDEGVAPDFLKPLGFEQITPKCSKTSLAVGIPLLALIPLGFATQMGLPIVAVQDSVNLQITNLAKPVNIHLKPRQYNRRNADLGIASVLTVAGLVGGGIIYSACASFEQ</sequence>
<keyword evidence="1" id="KW-0472">Membrane</keyword>
<evidence type="ECO:0000259" key="3">
    <source>
        <dbReference type="Pfam" id="PF18957"/>
    </source>
</evidence>
<feature type="domain" description="Long Rib" evidence="3">
    <location>
        <begin position="36"/>
        <end position="114"/>
    </location>
</feature>
<dbReference type="Proteomes" id="UP001205920">
    <property type="component" value="Unassembled WGS sequence"/>
</dbReference>
<name>A0AAW5HX11_9CORY</name>
<evidence type="ECO:0000256" key="2">
    <source>
        <dbReference type="SAM" id="SignalP"/>
    </source>
</evidence>
<comment type="caution">
    <text evidence="4">The sequence shown here is derived from an EMBL/GenBank/DDBJ whole genome shotgun (WGS) entry which is preliminary data.</text>
</comment>
<reference evidence="4 5" key="1">
    <citation type="submission" date="2021-01" db="EMBL/GenBank/DDBJ databases">
        <title>Identification and Characterization of Corynebacterium sp.</title>
        <authorList>
            <person name="Luo Q."/>
            <person name="Qu P."/>
            <person name="Chen Q."/>
        </authorList>
    </citation>
    <scope>NUCLEOTIDE SEQUENCE [LARGE SCALE GENOMIC DNA]</scope>
    <source>
        <strain evidence="4 5">MC-18</strain>
    </source>
</reference>
<evidence type="ECO:0000313" key="5">
    <source>
        <dbReference type="Proteomes" id="UP001205920"/>
    </source>
</evidence>
<protein>
    <submittedName>
        <fullName evidence="4">Ig domain-containing protein</fullName>
    </submittedName>
</protein>
<evidence type="ECO:0000256" key="1">
    <source>
        <dbReference type="SAM" id="Phobius"/>
    </source>
</evidence>
<feature type="transmembrane region" description="Helical" evidence="1">
    <location>
        <begin position="201"/>
        <end position="222"/>
    </location>
</feature>
<keyword evidence="1" id="KW-0812">Transmembrane</keyword>
<gene>
    <name evidence="4" type="ORF">JMN37_04810</name>
</gene>